<evidence type="ECO:0000313" key="3">
    <source>
        <dbReference type="Proteomes" id="UP000294927"/>
    </source>
</evidence>
<dbReference type="AlphaFoldDB" id="A0A4R7V0R3"/>
<gene>
    <name evidence="2" type="ORF">CLV71_11811</name>
</gene>
<feature type="transmembrane region" description="Helical" evidence="1">
    <location>
        <begin position="49"/>
        <end position="68"/>
    </location>
</feature>
<organism evidence="2 3">
    <name type="scientific">Actinophytocola oryzae</name>
    <dbReference type="NCBI Taxonomy" id="502181"/>
    <lineage>
        <taxon>Bacteria</taxon>
        <taxon>Bacillati</taxon>
        <taxon>Actinomycetota</taxon>
        <taxon>Actinomycetes</taxon>
        <taxon>Pseudonocardiales</taxon>
        <taxon>Pseudonocardiaceae</taxon>
    </lineage>
</organism>
<name>A0A4R7V0R3_9PSEU</name>
<evidence type="ECO:0000256" key="1">
    <source>
        <dbReference type="SAM" id="Phobius"/>
    </source>
</evidence>
<feature type="transmembrane region" description="Helical" evidence="1">
    <location>
        <begin position="88"/>
        <end position="108"/>
    </location>
</feature>
<keyword evidence="1" id="KW-0812">Transmembrane</keyword>
<keyword evidence="3" id="KW-1185">Reference proteome</keyword>
<evidence type="ECO:0000313" key="2">
    <source>
        <dbReference type="EMBL" id="TDV42144.1"/>
    </source>
</evidence>
<dbReference type="EMBL" id="SOCP01000018">
    <property type="protein sequence ID" value="TDV42144.1"/>
    <property type="molecule type" value="Genomic_DNA"/>
</dbReference>
<sequence length="248" mass="24626">MPSVSARRWQVSSRSPSVVNPATRRTLPALRLGQPWPPSSGSRSSFRRILAQVVVGLVGVLAVLVGGLPRQAVAGAGASRPGLPCGVLSGTLGLCGGVGFGLGLPVVWSAGCPPRCGPSFVAAIPLPPRLPPAGFSCPTGVGGGTWLLSGCPCTSGSLPGGASCSRRFCPRGGPSSGALSLVVSSPPSTCGCLGGERPLCVACPFFRRSSTISSTVLWWGLTCDDGLSGCAKAASVTSCCGATFCAGA</sequence>
<reference evidence="2 3" key="1">
    <citation type="submission" date="2019-03" db="EMBL/GenBank/DDBJ databases">
        <title>Genomic Encyclopedia of Archaeal and Bacterial Type Strains, Phase II (KMG-II): from individual species to whole genera.</title>
        <authorList>
            <person name="Goeker M."/>
        </authorList>
    </citation>
    <scope>NUCLEOTIDE SEQUENCE [LARGE SCALE GENOMIC DNA]</scope>
    <source>
        <strain evidence="2 3">DSM 45499</strain>
    </source>
</reference>
<accession>A0A4R7V0R3</accession>
<keyword evidence="1" id="KW-0472">Membrane</keyword>
<proteinExistence type="predicted"/>
<comment type="caution">
    <text evidence="2">The sequence shown here is derived from an EMBL/GenBank/DDBJ whole genome shotgun (WGS) entry which is preliminary data.</text>
</comment>
<protein>
    <submittedName>
        <fullName evidence="2">Uncharacterized protein</fullName>
    </submittedName>
</protein>
<keyword evidence="1" id="KW-1133">Transmembrane helix</keyword>
<dbReference type="Proteomes" id="UP000294927">
    <property type="component" value="Unassembled WGS sequence"/>
</dbReference>